<accession>A0ABX0KB13</accession>
<dbReference type="RefSeq" id="WP_173576918.1">
    <property type="nucleotide sequence ID" value="NZ_WOSW01000010.1"/>
</dbReference>
<sequence length="133" mass="13860">MRELTMMELNEVSGGCNTHPSCSPRPACNPHPSCTPGAASIAAYAGYLAGEYNVQADIFNHASCSTISSAQQNVYTDTKMGYTAGLSMTVCQATTLLNNVVSAIHSAVSLNQCGYVTAMSTIDFPPNTTGNLG</sequence>
<organism evidence="1 2">
    <name type="scientific">Acetobacter fallax</name>
    <dbReference type="NCBI Taxonomy" id="1737473"/>
    <lineage>
        <taxon>Bacteria</taxon>
        <taxon>Pseudomonadati</taxon>
        <taxon>Pseudomonadota</taxon>
        <taxon>Alphaproteobacteria</taxon>
        <taxon>Acetobacterales</taxon>
        <taxon>Acetobacteraceae</taxon>
        <taxon>Acetobacter</taxon>
    </lineage>
</organism>
<protein>
    <submittedName>
        <fullName evidence="1">Uncharacterized protein</fullName>
    </submittedName>
</protein>
<keyword evidence="2" id="KW-1185">Reference proteome</keyword>
<gene>
    <name evidence="1" type="ORF">GOB84_07410</name>
</gene>
<name>A0ABX0KB13_9PROT</name>
<dbReference type="Proteomes" id="UP000615326">
    <property type="component" value="Unassembled WGS sequence"/>
</dbReference>
<comment type="caution">
    <text evidence="1">The sequence shown here is derived from an EMBL/GenBank/DDBJ whole genome shotgun (WGS) entry which is preliminary data.</text>
</comment>
<evidence type="ECO:0000313" key="2">
    <source>
        <dbReference type="Proteomes" id="UP000615326"/>
    </source>
</evidence>
<proteinExistence type="predicted"/>
<dbReference type="EMBL" id="WOSW01000010">
    <property type="protein sequence ID" value="NHO32391.1"/>
    <property type="molecule type" value="Genomic_DNA"/>
</dbReference>
<reference evidence="1 2" key="1">
    <citation type="journal article" date="2020" name="Int. J. Syst. Evol. Microbiol.">
        <title>Novel acetic acid bacteria from cider fermentations: Acetobacter conturbans sp. nov. and Acetobacter fallax sp. nov.</title>
        <authorList>
            <person name="Sombolestani A.S."/>
            <person name="Cleenwerck I."/>
            <person name="Cnockaert M."/>
            <person name="Borremans W."/>
            <person name="Wieme A.D."/>
            <person name="De Vuyst L."/>
            <person name="Vandamme P."/>
        </authorList>
    </citation>
    <scope>NUCLEOTIDE SEQUENCE [LARGE SCALE GENOMIC DNA]</scope>
    <source>
        <strain evidence="1 2">LMG 1637</strain>
    </source>
</reference>
<evidence type="ECO:0000313" key="1">
    <source>
        <dbReference type="EMBL" id="NHO32391.1"/>
    </source>
</evidence>